<dbReference type="Proteomes" id="UP000565455">
    <property type="component" value="Unassembled WGS sequence"/>
</dbReference>
<gene>
    <name evidence="1" type="ORF">GGQ91_001045</name>
</gene>
<accession>A0ABR6D7A1</accession>
<keyword evidence="2" id="KW-1185">Reference proteome</keyword>
<organism evidence="1 2">
    <name type="scientific">Methylobacterium fujisawaense</name>
    <dbReference type="NCBI Taxonomy" id="107400"/>
    <lineage>
        <taxon>Bacteria</taxon>
        <taxon>Pseudomonadati</taxon>
        <taxon>Pseudomonadota</taxon>
        <taxon>Alphaproteobacteria</taxon>
        <taxon>Hyphomicrobiales</taxon>
        <taxon>Methylobacteriaceae</taxon>
        <taxon>Methylobacterium</taxon>
    </lineage>
</organism>
<protein>
    <submittedName>
        <fullName evidence="1">Uncharacterized protein</fullName>
    </submittedName>
</protein>
<dbReference type="GeneID" id="96602788"/>
<proteinExistence type="predicted"/>
<comment type="caution">
    <text evidence="1">The sequence shown here is derived from an EMBL/GenBank/DDBJ whole genome shotgun (WGS) entry which is preliminary data.</text>
</comment>
<dbReference type="EMBL" id="JACJIM010000002">
    <property type="protein sequence ID" value="MBA9061668.1"/>
    <property type="molecule type" value="Genomic_DNA"/>
</dbReference>
<dbReference type="RefSeq" id="WP_182591513.1">
    <property type="nucleotide sequence ID" value="NZ_JACJIM010000002.1"/>
</dbReference>
<evidence type="ECO:0000313" key="1">
    <source>
        <dbReference type="EMBL" id="MBA9061668.1"/>
    </source>
</evidence>
<reference evidence="1 2" key="1">
    <citation type="submission" date="2020-08" db="EMBL/GenBank/DDBJ databases">
        <title>Genomic Encyclopedia of Type Strains, Phase IV (KMG-IV): sequencing the most valuable type-strain genomes for metagenomic binning, comparative biology and taxonomic classification.</title>
        <authorList>
            <person name="Goeker M."/>
        </authorList>
    </citation>
    <scope>NUCLEOTIDE SEQUENCE [LARGE SCALE GENOMIC DNA]</scope>
    <source>
        <strain evidence="1 2">DSM 5686</strain>
    </source>
</reference>
<evidence type="ECO:0000313" key="2">
    <source>
        <dbReference type="Proteomes" id="UP000565455"/>
    </source>
</evidence>
<name>A0ABR6D7A1_9HYPH</name>
<sequence>MKRPLFGGVAFAPAQRTLDFSGVAGFDVRALLAVIDLSRSALLYAAGKPGCGYTALDGSVLTLAVDTTEMAASDTLLVLYDDGTAVLPTGAAIAARQPAFGTAGRASPDVLSVQGVAAGTPIPVALVAQAPGEGGAIARTAYAASAAAAGQLVKGAPGRVLTLTAWNGDTAPVWVKLFDTAAPPGLGTDAAAWEAMVPPGGTLVVPFGALGLSFGAGIAVGFSGAQGRTDATALKAANKAGVSLALA</sequence>